<organism evidence="6 7">
    <name type="scientific">Dyadobacter fermentans</name>
    <dbReference type="NCBI Taxonomy" id="94254"/>
    <lineage>
        <taxon>Bacteria</taxon>
        <taxon>Pseudomonadati</taxon>
        <taxon>Bacteroidota</taxon>
        <taxon>Cytophagia</taxon>
        <taxon>Cytophagales</taxon>
        <taxon>Spirosomataceae</taxon>
        <taxon>Dyadobacter</taxon>
    </lineage>
</organism>
<dbReference type="RefSeq" id="WP_309982024.1">
    <property type="nucleotide sequence ID" value="NZ_JAVDTI010000002.1"/>
</dbReference>
<evidence type="ECO:0000256" key="5">
    <source>
        <dbReference type="ARBA" id="ARBA00023136"/>
    </source>
</evidence>
<keyword evidence="3" id="KW-0328">Glycosyltransferase</keyword>
<evidence type="ECO:0000313" key="7">
    <source>
        <dbReference type="Proteomes" id="UP001264980"/>
    </source>
</evidence>
<evidence type="ECO:0000256" key="3">
    <source>
        <dbReference type="ARBA" id="ARBA00022676"/>
    </source>
</evidence>
<dbReference type="EMBL" id="JAVDTI010000002">
    <property type="protein sequence ID" value="MDR6804752.1"/>
    <property type="molecule type" value="Genomic_DNA"/>
</dbReference>
<name>A0ABU1QUS8_9BACT</name>
<evidence type="ECO:0000256" key="2">
    <source>
        <dbReference type="ARBA" id="ARBA00022519"/>
    </source>
</evidence>
<proteinExistence type="predicted"/>
<gene>
    <name evidence="6" type="ORF">J2W84_001798</name>
</gene>
<accession>A0ABU1QUS8</accession>
<dbReference type="InterPro" id="IPR009993">
    <property type="entry name" value="WecF"/>
</dbReference>
<evidence type="ECO:0008006" key="8">
    <source>
        <dbReference type="Google" id="ProtNLM"/>
    </source>
</evidence>
<evidence type="ECO:0000313" key="6">
    <source>
        <dbReference type="EMBL" id="MDR6804752.1"/>
    </source>
</evidence>
<evidence type="ECO:0000256" key="1">
    <source>
        <dbReference type="ARBA" id="ARBA00022475"/>
    </source>
</evidence>
<keyword evidence="2" id="KW-0997">Cell inner membrane</keyword>
<keyword evidence="4" id="KW-0808">Transferase</keyword>
<keyword evidence="5" id="KW-0472">Membrane</keyword>
<protein>
    <recommendedName>
        <fullName evidence="8">4-alpha-L-fucosyltransferase glycosyl transferase group 56</fullName>
    </recommendedName>
</protein>
<reference evidence="6 7" key="1">
    <citation type="submission" date="2023-07" db="EMBL/GenBank/DDBJ databases">
        <title>Sorghum-associated microbial communities from plants grown in Nebraska, USA.</title>
        <authorList>
            <person name="Schachtman D."/>
        </authorList>
    </citation>
    <scope>NUCLEOTIDE SEQUENCE [LARGE SCALE GENOMIC DNA]</scope>
    <source>
        <strain evidence="6 7">BE57</strain>
    </source>
</reference>
<sequence>MILHLMHDEKFCDNTIKNFEKVNPGNNKYLVFKADKDKEGYRFISNPELTRDFFYERENLDDYVTSTPAVRGIIAHSISSLFASAILSMSKKVKLYWVVWGYDMYMLPKIEPGLYAPGTLSYLTGKNRWLSLSWAVNKYQPLRFLFYTARGKKNVWNLIESAQREVDYFVTYVREDYELYKEKYPETKCEFFDAAFFNLNQYVGEAFMDQKIAGKNILIGNSNSPESNHLDVIQFLQNVPLAEDTKVYIPLSYGDNDSYKEAVTQRAEQLWGSRSFPLLGFMPQQAYLEILLTCGVGIFYHYRQQAMGNIIAMLWLGARVYMAGANPAFRFFKRLGIHVFDLQHDFQNHGLNALTESQVATNRAILAKAFSAEKVEQDYKNLVSNIYEI</sequence>
<keyword evidence="1" id="KW-1003">Cell membrane</keyword>
<comment type="caution">
    <text evidence="6">The sequence shown here is derived from an EMBL/GenBank/DDBJ whole genome shotgun (WGS) entry which is preliminary data.</text>
</comment>
<keyword evidence="7" id="KW-1185">Reference proteome</keyword>
<evidence type="ECO:0000256" key="4">
    <source>
        <dbReference type="ARBA" id="ARBA00022679"/>
    </source>
</evidence>
<dbReference type="Pfam" id="PF07429">
    <property type="entry name" value="Glyco_transf_56"/>
    <property type="match status" value="1"/>
</dbReference>
<dbReference type="Proteomes" id="UP001264980">
    <property type="component" value="Unassembled WGS sequence"/>
</dbReference>